<evidence type="ECO:0000256" key="3">
    <source>
        <dbReference type="ARBA" id="ARBA00022723"/>
    </source>
</evidence>
<dbReference type="Pfam" id="PF08240">
    <property type="entry name" value="ADH_N"/>
    <property type="match status" value="1"/>
</dbReference>
<comment type="caution">
    <text evidence="12">The sequence shown here is derived from an EMBL/GenBank/DDBJ whole genome shotgun (WGS) entry which is preliminary data.</text>
</comment>
<evidence type="ECO:0000313" key="12">
    <source>
        <dbReference type="EMBL" id="GFF22142.1"/>
    </source>
</evidence>
<dbReference type="InterPro" id="IPR013149">
    <property type="entry name" value="ADH-like_C"/>
</dbReference>
<dbReference type="InterPro" id="IPR013154">
    <property type="entry name" value="ADH-like_N"/>
</dbReference>
<comment type="pathway">
    <text evidence="8 10">Carbohydrate degradation; L-arabinose degradation via L-arabinitol; D-xylulose 5-phosphate from L-arabinose (fungal route): step 4/5.</text>
</comment>
<dbReference type="InterPro" id="IPR011032">
    <property type="entry name" value="GroES-like_sf"/>
</dbReference>
<evidence type="ECO:0000313" key="13">
    <source>
        <dbReference type="Proteomes" id="UP000465221"/>
    </source>
</evidence>
<keyword evidence="4 9" id="KW-0862">Zinc</keyword>
<accession>A0A8H3N680</accession>
<dbReference type="GO" id="GO:0003939">
    <property type="term" value="F:L-iditol 2-dehydrogenase (NAD+) activity"/>
    <property type="evidence" value="ECO:0007669"/>
    <property type="project" value="TreeGrafter"/>
</dbReference>
<dbReference type="InterPro" id="IPR036291">
    <property type="entry name" value="NAD(P)-bd_dom_sf"/>
</dbReference>
<comment type="cofactor">
    <cofactor evidence="10">
        <name>Zn(2+)</name>
        <dbReference type="ChEBI" id="CHEBI:29105"/>
    </cofactor>
    <text evidence="10">Binds 1 or 2 Zn(2+) ions per subunit.</text>
</comment>
<proteinExistence type="inferred from homology"/>
<dbReference type="Gene3D" id="3.40.50.720">
    <property type="entry name" value="NAD(P)-binding Rossmann-like Domain"/>
    <property type="match status" value="1"/>
</dbReference>
<evidence type="ECO:0000256" key="4">
    <source>
        <dbReference type="ARBA" id="ARBA00022833"/>
    </source>
</evidence>
<dbReference type="InterPro" id="IPR045306">
    <property type="entry name" value="SDH-like"/>
</dbReference>
<dbReference type="PANTHER" id="PTHR43161:SF9">
    <property type="entry name" value="SORBITOL DEHYDROGENASE"/>
    <property type="match status" value="1"/>
</dbReference>
<evidence type="ECO:0000256" key="2">
    <source>
        <dbReference type="ARBA" id="ARBA00022629"/>
    </source>
</evidence>
<dbReference type="Proteomes" id="UP000465221">
    <property type="component" value="Unassembled WGS sequence"/>
</dbReference>
<keyword evidence="2 10" id="KW-0859">Xylose metabolism</keyword>
<dbReference type="GO" id="GO:0042732">
    <property type="term" value="P:D-xylose metabolic process"/>
    <property type="evidence" value="ECO:0007669"/>
    <property type="project" value="UniProtKB-UniRule"/>
</dbReference>
<sequence length="367" mass="39319">MFVVTDTTQSSNPPLSQNTSLVLRDVGQLVFEDRPVPRLCDPHDVLVNVKFTGICGSDVHYWQRGRIGQFILQRPMVVGHESSGIVVQVGPEVTTLQVGDRVALEPGVPCRRCMSCKTGQYNLCSEMAFAATPPYDGTLAKYYSLPEDFCYKLPSNVTMEEGALVEPLSVAVHLVRQGMVQPGHSVVVFGAGPVGLLCSAVARAFGATHITVVDVQAQRLEFARNYSATSVFLLDKCASAAEDASRLRQVNEFGAGADVVIEASGAEAAVHTGIHVLKPGGTFVQGGMGREEINFPITAACTKELNIRGSFRYAAGDYKLAIELISTGKVKVKDLITKIVPFEDAEGAFEEVKAGNGIKTLIAGVRS</sequence>
<dbReference type="Pfam" id="PF00107">
    <property type="entry name" value="ADH_zinc_N"/>
    <property type="match status" value="1"/>
</dbReference>
<dbReference type="CDD" id="cd05285">
    <property type="entry name" value="sorbitol_DH"/>
    <property type="match status" value="1"/>
</dbReference>
<dbReference type="SMART" id="SM00829">
    <property type="entry name" value="PKS_ER"/>
    <property type="match status" value="1"/>
</dbReference>
<evidence type="ECO:0000256" key="9">
    <source>
        <dbReference type="RuleBase" id="RU361277"/>
    </source>
</evidence>
<dbReference type="SUPFAM" id="SSF51735">
    <property type="entry name" value="NAD(P)-binding Rossmann-fold domains"/>
    <property type="match status" value="1"/>
</dbReference>
<reference evidence="12 13" key="1">
    <citation type="submission" date="2020-01" db="EMBL/GenBank/DDBJ databases">
        <title>Draft genome sequence of Aspergillus udagawae IFM 46972.</title>
        <authorList>
            <person name="Takahashi H."/>
            <person name="Yaguchi T."/>
        </authorList>
    </citation>
    <scope>NUCLEOTIDE SEQUENCE [LARGE SCALE GENOMIC DNA]</scope>
    <source>
        <strain evidence="12 13">IFM 46972</strain>
    </source>
</reference>
<evidence type="ECO:0000256" key="1">
    <source>
        <dbReference type="ARBA" id="ARBA00008072"/>
    </source>
</evidence>
<evidence type="ECO:0000256" key="8">
    <source>
        <dbReference type="ARBA" id="ARBA00025713"/>
    </source>
</evidence>
<evidence type="ECO:0000256" key="10">
    <source>
        <dbReference type="RuleBase" id="RU369026"/>
    </source>
</evidence>
<dbReference type="GO" id="GO:0019569">
    <property type="term" value="P:L-arabinose catabolic process to D-xylulose 5-phosphate"/>
    <property type="evidence" value="ECO:0007669"/>
    <property type="project" value="UniProtKB-UniRule"/>
</dbReference>
<dbReference type="Gene3D" id="3.90.180.10">
    <property type="entry name" value="Medium-chain alcohol dehydrogenases, catalytic domain"/>
    <property type="match status" value="1"/>
</dbReference>
<dbReference type="InterPro" id="IPR002328">
    <property type="entry name" value="ADH_Zn_CS"/>
</dbReference>
<evidence type="ECO:0000256" key="7">
    <source>
        <dbReference type="ARBA" id="ARBA00024843"/>
    </source>
</evidence>
<dbReference type="EMBL" id="BLKC01000001">
    <property type="protein sequence ID" value="GFF22142.1"/>
    <property type="molecule type" value="Genomic_DNA"/>
</dbReference>
<evidence type="ECO:0000256" key="6">
    <source>
        <dbReference type="ARBA" id="ARBA00023027"/>
    </source>
</evidence>
<dbReference type="EC" id="1.1.1.9" evidence="10"/>
<dbReference type="GO" id="GO:0008270">
    <property type="term" value="F:zinc ion binding"/>
    <property type="evidence" value="ECO:0007669"/>
    <property type="project" value="UniProtKB-UniRule"/>
</dbReference>
<comment type="similarity">
    <text evidence="1 9">Belongs to the zinc-containing alcohol dehydrogenase family.</text>
</comment>
<dbReference type="PANTHER" id="PTHR43161">
    <property type="entry name" value="SORBITOL DEHYDROGENASE"/>
    <property type="match status" value="1"/>
</dbReference>
<evidence type="ECO:0000259" key="11">
    <source>
        <dbReference type="SMART" id="SM00829"/>
    </source>
</evidence>
<keyword evidence="6 10" id="KW-0520">NAD</keyword>
<dbReference type="PROSITE" id="PS00059">
    <property type="entry name" value="ADH_ZINC"/>
    <property type="match status" value="1"/>
</dbReference>
<dbReference type="InterPro" id="IPR020843">
    <property type="entry name" value="ER"/>
</dbReference>
<dbReference type="UniPathway" id="UPA00146">
    <property type="reaction ID" value="UER00577"/>
</dbReference>
<dbReference type="SUPFAM" id="SSF50129">
    <property type="entry name" value="GroES-like"/>
    <property type="match status" value="1"/>
</dbReference>
<dbReference type="GO" id="GO:0046526">
    <property type="term" value="F:D-xylulose reductase activity"/>
    <property type="evidence" value="ECO:0007669"/>
    <property type="project" value="UniProtKB-EC"/>
</dbReference>
<dbReference type="FunFam" id="3.40.50.720:FF:000068">
    <property type="entry name" value="Sorbitol dehydrogenase"/>
    <property type="match status" value="1"/>
</dbReference>
<evidence type="ECO:0000256" key="5">
    <source>
        <dbReference type="ARBA" id="ARBA00023002"/>
    </source>
</evidence>
<organism evidence="12 13">
    <name type="scientific">Aspergillus udagawae</name>
    <dbReference type="NCBI Taxonomy" id="91492"/>
    <lineage>
        <taxon>Eukaryota</taxon>
        <taxon>Fungi</taxon>
        <taxon>Dikarya</taxon>
        <taxon>Ascomycota</taxon>
        <taxon>Pezizomycotina</taxon>
        <taxon>Eurotiomycetes</taxon>
        <taxon>Eurotiomycetidae</taxon>
        <taxon>Eurotiales</taxon>
        <taxon>Aspergillaceae</taxon>
        <taxon>Aspergillus</taxon>
        <taxon>Aspergillus subgen. Fumigati</taxon>
    </lineage>
</organism>
<keyword evidence="5 10" id="KW-0560">Oxidoreductase</keyword>
<comment type="catalytic activity">
    <reaction evidence="10">
        <text>xylitol + NAD(+) = D-xylulose + NADH + H(+)</text>
        <dbReference type="Rhea" id="RHEA:20433"/>
        <dbReference type="ChEBI" id="CHEBI:15378"/>
        <dbReference type="ChEBI" id="CHEBI:17140"/>
        <dbReference type="ChEBI" id="CHEBI:17151"/>
        <dbReference type="ChEBI" id="CHEBI:57540"/>
        <dbReference type="ChEBI" id="CHEBI:57945"/>
        <dbReference type="EC" id="1.1.1.9"/>
    </reaction>
</comment>
<name>A0A8H3N680_9EURO</name>
<gene>
    <name evidence="12" type="ORF">IFM46972_00143</name>
</gene>
<keyword evidence="10" id="KW-0119">Carbohydrate metabolism</keyword>
<feature type="domain" description="Enoyl reductase (ER)" evidence="11">
    <location>
        <begin position="24"/>
        <end position="362"/>
    </location>
</feature>
<protein>
    <recommendedName>
        <fullName evidence="10">D-xylulose reductase</fullName>
        <ecNumber evidence="10">1.1.1.9</ecNumber>
    </recommendedName>
    <alternativeName>
        <fullName evidence="10">Xylitol dehydrogenase</fullName>
    </alternativeName>
</protein>
<dbReference type="AlphaFoldDB" id="A0A8H3N680"/>
<keyword evidence="3 9" id="KW-0479">Metal-binding</keyword>
<dbReference type="GO" id="GO:0006062">
    <property type="term" value="P:sorbitol catabolic process"/>
    <property type="evidence" value="ECO:0007669"/>
    <property type="project" value="TreeGrafter"/>
</dbReference>
<comment type="function">
    <text evidence="7 10">Xylitol dehydrogenase which catalyzes the conversion of xylitol to D-xylulose. Xylose is a major component of hemicelluloses such as xylan. Most fungi utilize D-xylose via three enzymatic reactions, xylose reductase (XR), xylitol dehydrogenase (XDH), and xylulokinase, to form xylulose 5-phosphate, which enters pentose phosphate pathway.</text>
</comment>